<dbReference type="SUPFAM" id="SSF56112">
    <property type="entry name" value="Protein kinase-like (PK-like)"/>
    <property type="match status" value="1"/>
</dbReference>
<dbReference type="InParanoid" id="G0R239"/>
<dbReference type="GO" id="GO:0005524">
    <property type="term" value="F:ATP binding"/>
    <property type="evidence" value="ECO:0007669"/>
    <property type="project" value="UniProtKB-UniRule"/>
</dbReference>
<dbReference type="FunFam" id="3.30.200.20:FF:000042">
    <property type="entry name" value="Aurora kinase A"/>
    <property type="match status" value="1"/>
</dbReference>
<keyword evidence="2 13" id="KW-0808">Transferase</keyword>
<feature type="domain" description="Protein kinase" evidence="16">
    <location>
        <begin position="135"/>
        <end position="387"/>
    </location>
</feature>
<evidence type="ECO:0000256" key="4">
    <source>
        <dbReference type="ARBA" id="ARBA00022777"/>
    </source>
</evidence>
<dbReference type="PROSITE" id="PS00107">
    <property type="entry name" value="PROTEIN_KINASE_ATP"/>
    <property type="match status" value="1"/>
</dbReference>
<feature type="binding site" evidence="9">
    <location>
        <begin position="213"/>
        <end position="215"/>
    </location>
    <ligand>
        <name>ATP</name>
        <dbReference type="ChEBI" id="CHEBI:30616"/>
    </ligand>
</feature>
<dbReference type="InterPro" id="IPR000719">
    <property type="entry name" value="Prot_kinase_dom"/>
</dbReference>
<organism evidence="17 18">
    <name type="scientific">Ichthyophthirius multifiliis</name>
    <name type="common">White spot disease agent</name>
    <name type="synonym">Ich</name>
    <dbReference type="NCBI Taxonomy" id="5932"/>
    <lineage>
        <taxon>Eukaryota</taxon>
        <taxon>Sar</taxon>
        <taxon>Alveolata</taxon>
        <taxon>Ciliophora</taxon>
        <taxon>Intramacronucleata</taxon>
        <taxon>Oligohymenophorea</taxon>
        <taxon>Hymenostomatida</taxon>
        <taxon>Ophryoglenina</taxon>
        <taxon>Ichthyophthirius</taxon>
    </lineage>
</organism>
<evidence type="ECO:0000313" key="18">
    <source>
        <dbReference type="Proteomes" id="UP000008983"/>
    </source>
</evidence>
<dbReference type="RefSeq" id="XP_004029703.1">
    <property type="nucleotide sequence ID" value="XM_004029655.1"/>
</dbReference>
<evidence type="ECO:0000256" key="6">
    <source>
        <dbReference type="ARBA" id="ARBA00047899"/>
    </source>
</evidence>
<dbReference type="SMR" id="G0R239"/>
<feature type="binding site" evidence="9">
    <location>
        <position position="145"/>
    </location>
    <ligand>
        <name>ATP</name>
        <dbReference type="ChEBI" id="CHEBI:30616"/>
    </ligand>
</feature>
<dbReference type="PANTHER" id="PTHR24350">
    <property type="entry name" value="SERINE/THREONINE-PROTEIN KINASE IAL-RELATED"/>
    <property type="match status" value="1"/>
</dbReference>
<evidence type="ECO:0000256" key="5">
    <source>
        <dbReference type="ARBA" id="ARBA00022840"/>
    </source>
</evidence>
<dbReference type="PROSITE" id="PS00108">
    <property type="entry name" value="PROTEIN_KINASE_ST"/>
    <property type="match status" value="1"/>
</dbReference>
<evidence type="ECO:0000256" key="8">
    <source>
        <dbReference type="PIRSR" id="PIRSR630616-1"/>
    </source>
</evidence>
<evidence type="ECO:0000256" key="1">
    <source>
        <dbReference type="ARBA" id="ARBA00022527"/>
    </source>
</evidence>
<feature type="binding site" evidence="9 11">
    <location>
        <position position="164"/>
    </location>
    <ligand>
        <name>ATP</name>
        <dbReference type="ChEBI" id="CHEBI:30616"/>
    </ligand>
</feature>
<name>G0R239_ICHMU</name>
<dbReference type="CDD" id="cd14007">
    <property type="entry name" value="STKc_Aurora"/>
    <property type="match status" value="1"/>
</dbReference>
<feature type="coiled-coil region" evidence="14">
    <location>
        <begin position="29"/>
        <end position="56"/>
    </location>
</feature>
<evidence type="ECO:0000256" key="7">
    <source>
        <dbReference type="ARBA" id="ARBA00048679"/>
    </source>
</evidence>
<dbReference type="Pfam" id="PF00069">
    <property type="entry name" value="Pkinase"/>
    <property type="match status" value="1"/>
</dbReference>
<dbReference type="PROSITE" id="PS50011">
    <property type="entry name" value="PROTEIN_KINASE_DOM"/>
    <property type="match status" value="1"/>
</dbReference>
<keyword evidence="18" id="KW-1185">Reference proteome</keyword>
<evidence type="ECO:0000256" key="11">
    <source>
        <dbReference type="PROSITE-ProRule" id="PRU10141"/>
    </source>
</evidence>
<comment type="catalytic activity">
    <reaction evidence="6 13">
        <text>L-threonyl-[protein] + ATP = O-phospho-L-threonyl-[protein] + ADP + H(+)</text>
        <dbReference type="Rhea" id="RHEA:46608"/>
        <dbReference type="Rhea" id="RHEA-COMP:11060"/>
        <dbReference type="Rhea" id="RHEA-COMP:11605"/>
        <dbReference type="ChEBI" id="CHEBI:15378"/>
        <dbReference type="ChEBI" id="CHEBI:30013"/>
        <dbReference type="ChEBI" id="CHEBI:30616"/>
        <dbReference type="ChEBI" id="CHEBI:61977"/>
        <dbReference type="ChEBI" id="CHEBI:456216"/>
        <dbReference type="EC" id="2.7.11.1"/>
    </reaction>
</comment>
<dbReference type="InterPro" id="IPR017441">
    <property type="entry name" value="Protein_kinase_ATP_BS"/>
</dbReference>
<gene>
    <name evidence="17" type="ORF">IMG5_174750</name>
</gene>
<protein>
    <recommendedName>
        <fullName evidence="13">Aurora kinase</fullName>
        <ecNumber evidence="13">2.7.11.1</ecNumber>
    </recommendedName>
</protein>
<keyword evidence="4 13" id="KW-0418">Kinase</keyword>
<feature type="region of interest" description="Disordered" evidence="15">
    <location>
        <begin position="57"/>
        <end position="80"/>
    </location>
</feature>
<dbReference type="FunCoup" id="G0R239">
    <property type="interactions" value="47"/>
</dbReference>
<dbReference type="GeneID" id="14904548"/>
<feature type="binding site" evidence="9">
    <location>
        <begin position="264"/>
        <end position="265"/>
    </location>
    <ligand>
        <name>ATP</name>
        <dbReference type="ChEBI" id="CHEBI:30616"/>
    </ligand>
</feature>
<evidence type="ECO:0000256" key="12">
    <source>
        <dbReference type="RuleBase" id="RU000304"/>
    </source>
</evidence>
<evidence type="ECO:0000256" key="14">
    <source>
        <dbReference type="SAM" id="Coils"/>
    </source>
</evidence>
<evidence type="ECO:0000256" key="2">
    <source>
        <dbReference type="ARBA" id="ARBA00022679"/>
    </source>
</evidence>
<dbReference type="Proteomes" id="UP000008983">
    <property type="component" value="Unassembled WGS sequence"/>
</dbReference>
<evidence type="ECO:0000256" key="9">
    <source>
        <dbReference type="PIRSR" id="PIRSR630616-2"/>
    </source>
</evidence>
<dbReference type="InterPro" id="IPR008271">
    <property type="entry name" value="Ser/Thr_kinase_AS"/>
</dbReference>
<proteinExistence type="inferred from homology"/>
<evidence type="ECO:0000313" key="17">
    <source>
        <dbReference type="EMBL" id="EGR28467.1"/>
    </source>
</evidence>
<dbReference type="OMA" id="MQSEDND"/>
<dbReference type="GO" id="GO:0106310">
    <property type="term" value="F:protein serine kinase activity"/>
    <property type="evidence" value="ECO:0007669"/>
    <property type="project" value="RHEA"/>
</dbReference>
<dbReference type="EC" id="2.7.11.1" evidence="13"/>
<feature type="binding site" evidence="9">
    <location>
        <position position="277"/>
    </location>
    <ligand>
        <name>ATP</name>
        <dbReference type="ChEBI" id="CHEBI:30616"/>
    </ligand>
</feature>
<feature type="compositionally biased region" description="Polar residues" evidence="15">
    <location>
        <begin position="57"/>
        <end position="72"/>
    </location>
</feature>
<dbReference type="AlphaFoldDB" id="G0R239"/>
<feature type="cross-link" description="Glycyl lysine isopeptide (Lys-Gly) (interchain with G-Cter in SUMO2)" evidence="10">
    <location>
        <position position="262"/>
    </location>
</feature>
<dbReference type="InterPro" id="IPR011009">
    <property type="entry name" value="Kinase-like_dom_sf"/>
</dbReference>
<dbReference type="eggNOG" id="KOG0580">
    <property type="taxonomic scope" value="Eukaryota"/>
</dbReference>
<comment type="similarity">
    <text evidence="13">Belongs to the protein kinase superfamily. Ser/Thr protein kinase family. Aurora subfamily.</text>
</comment>
<dbReference type="STRING" id="857967.G0R239"/>
<comment type="catalytic activity">
    <reaction evidence="7 13">
        <text>L-seryl-[protein] + ATP = O-phospho-L-seryl-[protein] + ADP + H(+)</text>
        <dbReference type="Rhea" id="RHEA:17989"/>
        <dbReference type="Rhea" id="RHEA-COMP:9863"/>
        <dbReference type="Rhea" id="RHEA-COMP:11604"/>
        <dbReference type="ChEBI" id="CHEBI:15378"/>
        <dbReference type="ChEBI" id="CHEBI:29999"/>
        <dbReference type="ChEBI" id="CHEBI:30616"/>
        <dbReference type="ChEBI" id="CHEBI:83421"/>
        <dbReference type="ChEBI" id="CHEBI:456216"/>
        <dbReference type="EC" id="2.7.11.1"/>
    </reaction>
</comment>
<evidence type="ECO:0000256" key="15">
    <source>
        <dbReference type="SAM" id="MobiDB-lite"/>
    </source>
</evidence>
<dbReference type="EMBL" id="GL984240">
    <property type="protein sequence ID" value="EGR28467.1"/>
    <property type="molecule type" value="Genomic_DNA"/>
</dbReference>
<dbReference type="FunFam" id="1.10.510.10:FF:000235">
    <property type="entry name" value="Serine/threonine-protein kinase ark1"/>
    <property type="match status" value="1"/>
</dbReference>
<dbReference type="Gene3D" id="1.10.510.10">
    <property type="entry name" value="Transferase(Phosphotransferase) domain 1"/>
    <property type="match status" value="1"/>
</dbReference>
<evidence type="ECO:0000256" key="3">
    <source>
        <dbReference type="ARBA" id="ARBA00022741"/>
    </source>
</evidence>
<dbReference type="SMART" id="SM00220">
    <property type="entry name" value="S_TKc"/>
    <property type="match status" value="1"/>
</dbReference>
<keyword evidence="3 9" id="KW-0547">Nucleotide-binding</keyword>
<accession>G0R239</accession>
<evidence type="ECO:0000256" key="10">
    <source>
        <dbReference type="PIRSR" id="PIRSR630616-3"/>
    </source>
</evidence>
<reference evidence="17 18" key="1">
    <citation type="submission" date="2011-07" db="EMBL/GenBank/DDBJ databases">
        <authorList>
            <person name="Coyne R."/>
            <person name="Brami D."/>
            <person name="Johnson J."/>
            <person name="Hostetler J."/>
            <person name="Hannick L."/>
            <person name="Clark T."/>
            <person name="Cassidy-Hanley D."/>
            <person name="Inman J."/>
        </authorList>
    </citation>
    <scope>NUCLEOTIDE SEQUENCE [LARGE SCALE GENOMIC DNA]</scope>
    <source>
        <strain evidence="17 18">G5</strain>
    </source>
</reference>
<dbReference type="InterPro" id="IPR030616">
    <property type="entry name" value="Aur-like"/>
</dbReference>
<evidence type="ECO:0000256" key="13">
    <source>
        <dbReference type="RuleBase" id="RU367134"/>
    </source>
</evidence>
<dbReference type="GO" id="GO:0004674">
    <property type="term" value="F:protein serine/threonine kinase activity"/>
    <property type="evidence" value="ECO:0007669"/>
    <property type="project" value="UniProtKB-KW"/>
</dbReference>
<dbReference type="OrthoDB" id="345735at2759"/>
<keyword evidence="14" id="KW-0175">Coiled coil</keyword>
<sequence length="412" mass="47353">MESAKRKKPYQDLISNTNSNKSFDNLIIKDNFQQQVTDLKNKIPNLEQNNVAYLQKNTQNSPAYSGRVSQGPKSVKNEGKNMSNLDIFAKQIITEKNNPNIDNQVYFEPNGLITQSIQISLQDNSFNKKNSIQNFKLGKKLGSGKFSDVYSAVDKQTGFRVAIKQIKKSTIIEYKLTQDILNEIKTQYMLSHPNIVSLYGYFYENDSLYLIQELACGCELFADLKQQPYKRYNETKASLYVRQVIEGLLYMHARGIVHRDIKPENIILNNGILKICDFGYATFVEKDKMRQTFCGTLDYVSPEMVEGKQYDFSVDIWSVGILVYELIFGNAPFTGKNHDATFDKVVKGDLKFSGPISFEGVDFIKKILVKDPNKRMDLNTAYQHPFIQNNTAQRQETFNYLDKNDQIILKKK</sequence>
<evidence type="ECO:0000259" key="16">
    <source>
        <dbReference type="PROSITE" id="PS50011"/>
    </source>
</evidence>
<keyword evidence="5 9" id="KW-0067">ATP-binding</keyword>
<keyword evidence="1 12" id="KW-0723">Serine/threonine-protein kinase</keyword>
<feature type="active site" description="Proton acceptor" evidence="8">
    <location>
        <position position="260"/>
    </location>
</feature>